<evidence type="ECO:0000313" key="7">
    <source>
        <dbReference type="Proteomes" id="UP000800981"/>
    </source>
</evidence>
<dbReference type="PROSITE" id="PS00523">
    <property type="entry name" value="SULFATASE_1"/>
    <property type="match status" value="1"/>
</dbReference>
<dbReference type="SUPFAM" id="SSF48371">
    <property type="entry name" value="ARM repeat"/>
    <property type="match status" value="1"/>
</dbReference>
<dbReference type="SUPFAM" id="SSF53649">
    <property type="entry name" value="Alkaline phosphatase-like"/>
    <property type="match status" value="1"/>
</dbReference>
<dbReference type="InterPro" id="IPR000917">
    <property type="entry name" value="Sulfatase_N"/>
</dbReference>
<dbReference type="Proteomes" id="UP000800981">
    <property type="component" value="Unassembled WGS sequence"/>
</dbReference>
<dbReference type="RefSeq" id="WP_166284985.1">
    <property type="nucleotide sequence ID" value="NZ_JAANNP010000216.1"/>
</dbReference>
<dbReference type="PANTHER" id="PTHR42693">
    <property type="entry name" value="ARYLSULFATASE FAMILY MEMBER"/>
    <property type="match status" value="1"/>
</dbReference>
<dbReference type="Gene3D" id="3.40.720.10">
    <property type="entry name" value="Alkaline Phosphatase, subunit A"/>
    <property type="match status" value="1"/>
</dbReference>
<dbReference type="CDD" id="cd16027">
    <property type="entry name" value="SGSH"/>
    <property type="match status" value="1"/>
</dbReference>
<dbReference type="InterPro" id="IPR016024">
    <property type="entry name" value="ARM-type_fold"/>
</dbReference>
<evidence type="ECO:0000256" key="3">
    <source>
        <dbReference type="ARBA" id="ARBA00022801"/>
    </source>
</evidence>
<comment type="similarity">
    <text evidence="1">Belongs to the sulfatase family.</text>
</comment>
<reference evidence="6 7" key="1">
    <citation type="submission" date="2020-03" db="EMBL/GenBank/DDBJ databases">
        <title>Two novel Motilibacter sp.</title>
        <authorList>
            <person name="Liu S."/>
        </authorList>
    </citation>
    <scope>NUCLEOTIDE SEQUENCE [LARGE SCALE GENOMIC DNA]</scope>
    <source>
        <strain evidence="6 7">E257</strain>
    </source>
</reference>
<name>A0ABX0H140_9ACTN</name>
<comment type="caution">
    <text evidence="6">The sequence shown here is derived from an EMBL/GenBank/DDBJ whole genome shotgun (WGS) entry which is preliminary data.</text>
</comment>
<dbReference type="InterPro" id="IPR011989">
    <property type="entry name" value="ARM-like"/>
</dbReference>
<evidence type="ECO:0000313" key="6">
    <source>
        <dbReference type="EMBL" id="NHC16568.1"/>
    </source>
</evidence>
<sequence length="575" mass="64247">YNGAYGDPVARTPNIDRLAAEGVRFEAAYSAAPVCAPSRFAFVTGLYPETAGPAHHMRANANIPSYVRGFPEYLRQAGYYTTNNSKTDYNAAIDLAATWDANSGSAHWRNRPTADTPFFATFTTLTNHESSLFTMVDGNVKPEDVRVPAFLPDTLEVRRGIAHSYNRQEVADAELGRRLAELEADGLADDTIVVYAGDNGGALPWSKRFGNDNGLHVPLIIRVPPKWQHLVSKKPGQRVTSPVHGVDLAPTVLSLAGLDVPAHLQGQPILGTRPQRQYYTFGERSRMDERYDLQRTARDEQFVYIRNYMPHRPYGINMAYMWQQRAYQLWEQAHLEGTLTPEQDRFFDEKPWEELYDLAADPDQVHNLADVPKYRSTRNRFRQALEEHILEVNDNGFLPESHPAEGYEQSRVPGAYPLEHVLEVAELAARRDPANLDRLLLDLDHGNDVVRYWAATGLLILGDAAEPASRALAEVFATETSVFVKIPLAEALARLGHTFHSVKFLADTVDTHPNARVRLQALNALTYVGVAALPYKPVVERAAVSTDEYLRNAGRYLNFVLSGTYTPTTPVFGGF</sequence>
<organism evidence="6 7">
    <name type="scientific">Motilibacter deserti</name>
    <dbReference type="NCBI Taxonomy" id="2714956"/>
    <lineage>
        <taxon>Bacteria</taxon>
        <taxon>Bacillati</taxon>
        <taxon>Actinomycetota</taxon>
        <taxon>Actinomycetes</taxon>
        <taxon>Motilibacterales</taxon>
        <taxon>Motilibacteraceae</taxon>
        <taxon>Motilibacter</taxon>
    </lineage>
</organism>
<dbReference type="EMBL" id="JAANNP010000216">
    <property type="protein sequence ID" value="NHC16568.1"/>
    <property type="molecule type" value="Genomic_DNA"/>
</dbReference>
<keyword evidence="3" id="KW-0378">Hydrolase</keyword>
<dbReference type="Pfam" id="PF00884">
    <property type="entry name" value="Sulfatase"/>
    <property type="match status" value="1"/>
</dbReference>
<dbReference type="InterPro" id="IPR050738">
    <property type="entry name" value="Sulfatase"/>
</dbReference>
<keyword evidence="7" id="KW-1185">Reference proteome</keyword>
<dbReference type="PANTHER" id="PTHR42693:SF53">
    <property type="entry name" value="ENDO-4-O-SULFATASE"/>
    <property type="match status" value="1"/>
</dbReference>
<evidence type="ECO:0000256" key="4">
    <source>
        <dbReference type="ARBA" id="ARBA00022837"/>
    </source>
</evidence>
<gene>
    <name evidence="6" type="ORF">G9H71_22555</name>
</gene>
<protein>
    <submittedName>
        <fullName evidence="6">Sulfatase</fullName>
    </submittedName>
</protein>
<feature type="domain" description="Sulfatase N-terminal" evidence="5">
    <location>
        <begin position="3"/>
        <end position="257"/>
    </location>
</feature>
<evidence type="ECO:0000256" key="2">
    <source>
        <dbReference type="ARBA" id="ARBA00022723"/>
    </source>
</evidence>
<dbReference type="InterPro" id="IPR017850">
    <property type="entry name" value="Alkaline_phosphatase_core_sf"/>
</dbReference>
<proteinExistence type="inferred from homology"/>
<dbReference type="InterPro" id="IPR024607">
    <property type="entry name" value="Sulfatase_CS"/>
</dbReference>
<feature type="non-terminal residue" evidence="6">
    <location>
        <position position="1"/>
    </location>
</feature>
<evidence type="ECO:0000259" key="5">
    <source>
        <dbReference type="Pfam" id="PF00884"/>
    </source>
</evidence>
<keyword evidence="2" id="KW-0479">Metal-binding</keyword>
<keyword evidence="4" id="KW-0106">Calcium</keyword>
<accession>A0ABX0H140</accession>
<dbReference type="Gene3D" id="1.25.10.10">
    <property type="entry name" value="Leucine-rich Repeat Variant"/>
    <property type="match status" value="1"/>
</dbReference>
<evidence type="ECO:0000256" key="1">
    <source>
        <dbReference type="ARBA" id="ARBA00008779"/>
    </source>
</evidence>